<evidence type="ECO:0000256" key="10">
    <source>
        <dbReference type="ARBA" id="ARBA00048167"/>
    </source>
</evidence>
<comment type="catalytic activity">
    <reaction evidence="10">
        <text>N-terminal L-alanyl-L-prolyl-L-lysyl-[protein] + 3 S-adenosyl-L-methionine = N-terminal N,N,N-trimethyl-L-alanyl-L-prolyl-L-lysyl-[protein] + 3 S-adenosyl-L-homocysteine + 3 H(+)</text>
        <dbReference type="Rhea" id="RHEA:54712"/>
        <dbReference type="Rhea" id="RHEA-COMP:13785"/>
        <dbReference type="Rhea" id="RHEA-COMP:13971"/>
        <dbReference type="ChEBI" id="CHEBI:15378"/>
        <dbReference type="ChEBI" id="CHEBI:57856"/>
        <dbReference type="ChEBI" id="CHEBI:59789"/>
        <dbReference type="ChEBI" id="CHEBI:138057"/>
        <dbReference type="ChEBI" id="CHEBI:138315"/>
        <dbReference type="EC" id="2.1.1.244"/>
    </reaction>
</comment>
<dbReference type="Gene3D" id="3.40.50.150">
    <property type="entry name" value="Vaccinia Virus protein VP39"/>
    <property type="match status" value="1"/>
</dbReference>
<dbReference type="PIRSF" id="PIRSF016958">
    <property type="entry name" value="DUF858_MeTrfase_lik"/>
    <property type="match status" value="1"/>
</dbReference>
<dbReference type="InterPro" id="IPR008576">
    <property type="entry name" value="MeTrfase_NTM1"/>
</dbReference>
<feature type="binding site" evidence="11">
    <location>
        <position position="167"/>
    </location>
    <ligand>
        <name>S-adenosyl-L-methionine</name>
        <dbReference type="ChEBI" id="CHEBI:59789"/>
    </ligand>
</feature>
<feature type="binding site" evidence="11">
    <location>
        <begin position="131"/>
        <end position="132"/>
    </location>
    <ligand>
        <name>S-adenosyl-L-methionine</name>
        <dbReference type="ChEBI" id="CHEBI:59789"/>
    </ligand>
</feature>
<dbReference type="InterPro" id="IPR029063">
    <property type="entry name" value="SAM-dependent_MTases_sf"/>
</dbReference>
<sequence length="261" mass="29019">MSQPDLKHGLAYWERQEASVDGVLGGYGNGSLPRVDALSSRMFLLSILPQLCTVSSSFKALEQSEETRRHRALDVGAGVGRVTKDVLLHLFTDIVLLEPVQPLISQALATSSTWKGIADSKKSVLFVKQPLQHFDPSASITEDLVFAHAGASIDPKQPFGYDIIWCQWCLGHLSDRQLVRFLEQAKQSLRPGGAIIVKENCCPEEEPGEPETVYDPDDSSITRPDKVWLRLFAKANLRVLKQEVQKGFPDELYEVKTYALA</sequence>
<evidence type="ECO:0000256" key="7">
    <source>
        <dbReference type="ARBA" id="ARBA00043129"/>
    </source>
</evidence>
<evidence type="ECO:0000256" key="5">
    <source>
        <dbReference type="ARBA" id="ARBA00039112"/>
    </source>
</evidence>
<dbReference type="EMBL" id="KN824291">
    <property type="protein sequence ID" value="KIM28751.1"/>
    <property type="molecule type" value="Genomic_DNA"/>
</dbReference>
<dbReference type="GO" id="GO:0005737">
    <property type="term" value="C:cytoplasm"/>
    <property type="evidence" value="ECO:0007669"/>
    <property type="project" value="TreeGrafter"/>
</dbReference>
<gene>
    <name evidence="12" type="ORF">M408DRAFT_23413</name>
</gene>
<evidence type="ECO:0000256" key="4">
    <source>
        <dbReference type="ARBA" id="ARBA00022691"/>
    </source>
</evidence>
<dbReference type="EC" id="2.1.1.244" evidence="5"/>
<comment type="similarity">
    <text evidence="1">Belongs to the methyltransferase superfamily. NTM1 family.</text>
</comment>
<dbReference type="CDD" id="cd02440">
    <property type="entry name" value="AdoMet_MTases"/>
    <property type="match status" value="1"/>
</dbReference>
<evidence type="ECO:0000256" key="11">
    <source>
        <dbReference type="PIRSR" id="PIRSR016958-1"/>
    </source>
</evidence>
<comment type="catalytic activity">
    <reaction evidence="8">
        <text>N-terminal L-seryl-L-prolyl-L-lysyl-[protein] + 3 S-adenosyl-L-methionine = N-terminal N,N,N-trimethyl-L-seryl-L-prolyl-L-lysyl-[protein] + 3 S-adenosyl-L-homocysteine + 3 H(+)</text>
        <dbReference type="Rhea" id="RHEA:54724"/>
        <dbReference type="Rhea" id="RHEA-COMP:13789"/>
        <dbReference type="Rhea" id="RHEA-COMP:13973"/>
        <dbReference type="ChEBI" id="CHEBI:15378"/>
        <dbReference type="ChEBI" id="CHEBI:57856"/>
        <dbReference type="ChEBI" id="CHEBI:59789"/>
        <dbReference type="ChEBI" id="CHEBI:138061"/>
        <dbReference type="ChEBI" id="CHEBI:138317"/>
        <dbReference type="EC" id="2.1.1.244"/>
    </reaction>
</comment>
<evidence type="ECO:0000256" key="6">
    <source>
        <dbReference type="ARBA" id="ARBA00039449"/>
    </source>
</evidence>
<keyword evidence="4 11" id="KW-0949">S-adenosyl-L-methionine</keyword>
<reference evidence="13" key="2">
    <citation type="submission" date="2015-01" db="EMBL/GenBank/DDBJ databases">
        <title>Evolutionary Origins and Diversification of the Mycorrhizal Mutualists.</title>
        <authorList>
            <consortium name="DOE Joint Genome Institute"/>
            <consortium name="Mycorrhizal Genomics Consortium"/>
            <person name="Kohler A."/>
            <person name="Kuo A."/>
            <person name="Nagy L.G."/>
            <person name="Floudas D."/>
            <person name="Copeland A."/>
            <person name="Barry K.W."/>
            <person name="Cichocki N."/>
            <person name="Veneault-Fourrey C."/>
            <person name="LaButti K."/>
            <person name="Lindquist E.A."/>
            <person name="Lipzen A."/>
            <person name="Lundell T."/>
            <person name="Morin E."/>
            <person name="Murat C."/>
            <person name="Riley R."/>
            <person name="Ohm R."/>
            <person name="Sun H."/>
            <person name="Tunlid A."/>
            <person name="Henrissat B."/>
            <person name="Grigoriev I.V."/>
            <person name="Hibbett D.S."/>
            <person name="Martin F."/>
        </authorList>
    </citation>
    <scope>NUCLEOTIDE SEQUENCE [LARGE SCALE GENOMIC DNA]</scope>
    <source>
        <strain evidence="13">MAFF 305830</strain>
    </source>
</reference>
<dbReference type="Proteomes" id="UP000054097">
    <property type="component" value="Unassembled WGS sequence"/>
</dbReference>
<evidence type="ECO:0000313" key="12">
    <source>
        <dbReference type="EMBL" id="KIM28751.1"/>
    </source>
</evidence>
<dbReference type="GO" id="GO:0032259">
    <property type="term" value="P:methylation"/>
    <property type="evidence" value="ECO:0007669"/>
    <property type="project" value="UniProtKB-KW"/>
</dbReference>
<dbReference type="Pfam" id="PF05891">
    <property type="entry name" value="Methyltransf_PK"/>
    <property type="match status" value="1"/>
</dbReference>
<dbReference type="GO" id="GO:0071885">
    <property type="term" value="F:N-terminal protein N-methyltransferase activity"/>
    <property type="evidence" value="ECO:0007669"/>
    <property type="project" value="UniProtKB-EC"/>
</dbReference>
<dbReference type="SUPFAM" id="SSF53335">
    <property type="entry name" value="S-adenosyl-L-methionine-dependent methyltransferases"/>
    <property type="match status" value="1"/>
</dbReference>
<evidence type="ECO:0000256" key="3">
    <source>
        <dbReference type="ARBA" id="ARBA00022679"/>
    </source>
</evidence>
<evidence type="ECO:0000256" key="2">
    <source>
        <dbReference type="ARBA" id="ARBA00022603"/>
    </source>
</evidence>
<dbReference type="AlphaFoldDB" id="A0A0C3BBB2"/>
<organism evidence="12 13">
    <name type="scientific">Serendipita vermifera MAFF 305830</name>
    <dbReference type="NCBI Taxonomy" id="933852"/>
    <lineage>
        <taxon>Eukaryota</taxon>
        <taxon>Fungi</taxon>
        <taxon>Dikarya</taxon>
        <taxon>Basidiomycota</taxon>
        <taxon>Agaricomycotina</taxon>
        <taxon>Agaricomycetes</taxon>
        <taxon>Sebacinales</taxon>
        <taxon>Serendipitaceae</taxon>
        <taxon>Serendipita</taxon>
    </lineage>
</organism>
<dbReference type="PANTHER" id="PTHR12753">
    <property type="entry name" value="AD-003 - RELATED"/>
    <property type="match status" value="1"/>
</dbReference>
<dbReference type="STRING" id="933852.A0A0C3BBB2"/>
<keyword evidence="2" id="KW-0489">Methyltransferase</keyword>
<dbReference type="OrthoDB" id="1298661at2759"/>
<comment type="catalytic activity">
    <reaction evidence="9">
        <text>N-terminal L-prolyl-L-prolyl-L-lysyl-[protein] + 2 S-adenosyl-L-methionine = N-terminal N,N-dimethyl-L-prolyl-L-prolyl-L-lysyl-[protein] + 2 S-adenosyl-L-homocysteine + 2 H(+)</text>
        <dbReference type="Rhea" id="RHEA:54736"/>
        <dbReference type="Rhea" id="RHEA-COMP:13787"/>
        <dbReference type="Rhea" id="RHEA-COMP:13974"/>
        <dbReference type="ChEBI" id="CHEBI:15378"/>
        <dbReference type="ChEBI" id="CHEBI:57856"/>
        <dbReference type="ChEBI" id="CHEBI:59789"/>
        <dbReference type="ChEBI" id="CHEBI:138059"/>
        <dbReference type="ChEBI" id="CHEBI:138318"/>
        <dbReference type="EC" id="2.1.1.244"/>
    </reaction>
</comment>
<dbReference type="PANTHER" id="PTHR12753:SF0">
    <property type="entry name" value="ALPHA N-TERMINAL PROTEIN METHYLTRANSFERASE 1"/>
    <property type="match status" value="1"/>
</dbReference>
<evidence type="ECO:0000256" key="1">
    <source>
        <dbReference type="ARBA" id="ARBA00009059"/>
    </source>
</evidence>
<evidence type="ECO:0000256" key="8">
    <source>
        <dbReference type="ARBA" id="ARBA00047306"/>
    </source>
</evidence>
<name>A0A0C3BBB2_SERVB</name>
<dbReference type="HOGENOM" id="CLU_055356_0_0_1"/>
<accession>A0A0C3BBB2</accession>
<feature type="binding site" evidence="11">
    <location>
        <position position="81"/>
    </location>
    <ligand>
        <name>S-adenosyl-L-methionine</name>
        <dbReference type="ChEBI" id="CHEBI:59789"/>
    </ligand>
</feature>
<keyword evidence="13" id="KW-1185">Reference proteome</keyword>
<keyword evidence="3" id="KW-0808">Transferase</keyword>
<protein>
    <recommendedName>
        <fullName evidence="6">Alpha N-terminal protein methyltransferase 1</fullName>
        <ecNumber evidence="5">2.1.1.244</ecNumber>
    </recommendedName>
    <alternativeName>
        <fullName evidence="7">X-Pro-Lys N-terminal protein methyltransferase 1</fullName>
    </alternativeName>
</protein>
<feature type="binding site" evidence="11">
    <location>
        <position position="76"/>
    </location>
    <ligand>
        <name>S-adenosyl-L-methionine</name>
        <dbReference type="ChEBI" id="CHEBI:59789"/>
    </ligand>
</feature>
<reference evidence="12 13" key="1">
    <citation type="submission" date="2014-04" db="EMBL/GenBank/DDBJ databases">
        <authorList>
            <consortium name="DOE Joint Genome Institute"/>
            <person name="Kuo A."/>
            <person name="Zuccaro A."/>
            <person name="Kohler A."/>
            <person name="Nagy L.G."/>
            <person name="Floudas D."/>
            <person name="Copeland A."/>
            <person name="Barry K.W."/>
            <person name="Cichocki N."/>
            <person name="Veneault-Fourrey C."/>
            <person name="LaButti K."/>
            <person name="Lindquist E.A."/>
            <person name="Lipzen A."/>
            <person name="Lundell T."/>
            <person name="Morin E."/>
            <person name="Murat C."/>
            <person name="Sun H."/>
            <person name="Tunlid A."/>
            <person name="Henrissat B."/>
            <person name="Grigoriev I.V."/>
            <person name="Hibbett D.S."/>
            <person name="Martin F."/>
            <person name="Nordberg H.P."/>
            <person name="Cantor M.N."/>
            <person name="Hua S.X."/>
        </authorList>
    </citation>
    <scope>NUCLEOTIDE SEQUENCE [LARGE SCALE GENOMIC DNA]</scope>
    <source>
        <strain evidence="12 13">MAFF 305830</strain>
    </source>
</reference>
<evidence type="ECO:0000313" key="13">
    <source>
        <dbReference type="Proteomes" id="UP000054097"/>
    </source>
</evidence>
<evidence type="ECO:0000256" key="9">
    <source>
        <dbReference type="ARBA" id="ARBA00047885"/>
    </source>
</evidence>
<proteinExistence type="inferred from homology"/>